<accession>A0A9D2B870</accession>
<feature type="transmembrane region" description="Helical" evidence="1">
    <location>
        <begin position="91"/>
        <end position="121"/>
    </location>
</feature>
<feature type="transmembrane region" description="Helical" evidence="1">
    <location>
        <begin position="49"/>
        <end position="70"/>
    </location>
</feature>
<proteinExistence type="predicted"/>
<dbReference type="AlphaFoldDB" id="A0A9D2B870"/>
<keyword evidence="1" id="KW-0472">Membrane</keyword>
<dbReference type="EMBL" id="DXEM01000002">
    <property type="protein sequence ID" value="HIX66626.1"/>
    <property type="molecule type" value="Genomic_DNA"/>
</dbReference>
<evidence type="ECO:0008006" key="4">
    <source>
        <dbReference type="Google" id="ProtNLM"/>
    </source>
</evidence>
<sequence length="169" mass="18986">MPKTRTEKFIMGILMTITMTYGMETFNVANQLGYGTMPGSYANMTNSVFLEAITDAPYMYLLVFLFSNLWGNRLGQGLARKIIRPQQDSPFFISLMISSCTVLIMCPTMSAAASIIFNVILGGAPITQFPAIWIGTIIRNYPVALLWNLFAAGPISRFLFRKICRREEE</sequence>
<keyword evidence="1" id="KW-0812">Transmembrane</keyword>
<dbReference type="InterPro" id="IPR021529">
    <property type="entry name" value="DUF2798"/>
</dbReference>
<name>A0A9D2B870_9FIRM</name>
<protein>
    <recommendedName>
        <fullName evidence="4">DUF2798 domain-containing protein</fullName>
    </recommendedName>
</protein>
<dbReference type="Pfam" id="PF11391">
    <property type="entry name" value="DUF2798"/>
    <property type="match status" value="1"/>
</dbReference>
<dbReference type="Proteomes" id="UP000886721">
    <property type="component" value="Unassembled WGS sequence"/>
</dbReference>
<evidence type="ECO:0000313" key="3">
    <source>
        <dbReference type="Proteomes" id="UP000886721"/>
    </source>
</evidence>
<evidence type="ECO:0000313" key="2">
    <source>
        <dbReference type="EMBL" id="HIX66626.1"/>
    </source>
</evidence>
<keyword evidence="1" id="KW-1133">Transmembrane helix</keyword>
<comment type="caution">
    <text evidence="2">The sequence shown here is derived from an EMBL/GenBank/DDBJ whole genome shotgun (WGS) entry which is preliminary data.</text>
</comment>
<feature type="transmembrane region" description="Helical" evidence="1">
    <location>
        <begin position="9"/>
        <end position="29"/>
    </location>
</feature>
<reference evidence="2" key="1">
    <citation type="journal article" date="2021" name="PeerJ">
        <title>Extensive microbial diversity within the chicken gut microbiome revealed by metagenomics and culture.</title>
        <authorList>
            <person name="Gilroy R."/>
            <person name="Ravi A."/>
            <person name="Getino M."/>
            <person name="Pursley I."/>
            <person name="Horton D.L."/>
            <person name="Alikhan N.F."/>
            <person name="Baker D."/>
            <person name="Gharbi K."/>
            <person name="Hall N."/>
            <person name="Watson M."/>
            <person name="Adriaenssens E.M."/>
            <person name="Foster-Nyarko E."/>
            <person name="Jarju S."/>
            <person name="Secka A."/>
            <person name="Antonio M."/>
            <person name="Oren A."/>
            <person name="Chaudhuri R.R."/>
            <person name="La Ragione R."/>
            <person name="Hildebrand F."/>
            <person name="Pallen M.J."/>
        </authorList>
    </citation>
    <scope>NUCLEOTIDE SEQUENCE</scope>
    <source>
        <strain evidence="2">CHK191-13928</strain>
    </source>
</reference>
<gene>
    <name evidence="2" type="ORF">H9735_00705</name>
</gene>
<organism evidence="2 3">
    <name type="scientific">Candidatus Anaerostipes excrementavium</name>
    <dbReference type="NCBI Taxonomy" id="2838463"/>
    <lineage>
        <taxon>Bacteria</taxon>
        <taxon>Bacillati</taxon>
        <taxon>Bacillota</taxon>
        <taxon>Clostridia</taxon>
        <taxon>Lachnospirales</taxon>
        <taxon>Lachnospiraceae</taxon>
        <taxon>Anaerostipes</taxon>
    </lineage>
</organism>
<reference evidence="2" key="2">
    <citation type="submission" date="2021-04" db="EMBL/GenBank/DDBJ databases">
        <authorList>
            <person name="Gilroy R."/>
        </authorList>
    </citation>
    <scope>NUCLEOTIDE SEQUENCE</scope>
    <source>
        <strain evidence="2">CHK191-13928</strain>
    </source>
</reference>
<evidence type="ECO:0000256" key="1">
    <source>
        <dbReference type="SAM" id="Phobius"/>
    </source>
</evidence>